<dbReference type="Gene3D" id="1.50.10.20">
    <property type="match status" value="1"/>
</dbReference>
<evidence type="ECO:0000256" key="2">
    <source>
        <dbReference type="SAM" id="Phobius"/>
    </source>
</evidence>
<name>A0A6P0HI03_9ACTN</name>
<dbReference type="Proteomes" id="UP000468687">
    <property type="component" value="Unassembled WGS sequence"/>
</dbReference>
<gene>
    <name evidence="3" type="ORF">G3T38_03095</name>
</gene>
<evidence type="ECO:0000313" key="3">
    <source>
        <dbReference type="EMBL" id="NEN77255.1"/>
    </source>
</evidence>
<feature type="compositionally biased region" description="Pro residues" evidence="1">
    <location>
        <begin position="421"/>
        <end position="434"/>
    </location>
</feature>
<organism evidence="3 4">
    <name type="scientific">Nocardioides zeae</name>
    <dbReference type="NCBI Taxonomy" id="1457234"/>
    <lineage>
        <taxon>Bacteria</taxon>
        <taxon>Bacillati</taxon>
        <taxon>Actinomycetota</taxon>
        <taxon>Actinomycetes</taxon>
        <taxon>Propionibacteriales</taxon>
        <taxon>Nocardioidaceae</taxon>
        <taxon>Nocardioides</taxon>
    </lineage>
</organism>
<evidence type="ECO:0000313" key="4">
    <source>
        <dbReference type="Proteomes" id="UP000468687"/>
    </source>
</evidence>
<accession>A0A6P0HI03</accession>
<evidence type="ECO:0000256" key="1">
    <source>
        <dbReference type="SAM" id="MobiDB-lite"/>
    </source>
</evidence>
<keyword evidence="2" id="KW-0472">Membrane</keyword>
<feature type="transmembrane region" description="Helical" evidence="2">
    <location>
        <begin position="849"/>
        <end position="873"/>
    </location>
</feature>
<feature type="region of interest" description="Disordered" evidence="1">
    <location>
        <begin position="402"/>
        <end position="491"/>
    </location>
</feature>
<dbReference type="EMBL" id="JAAGXA010000001">
    <property type="protein sequence ID" value="NEN77255.1"/>
    <property type="molecule type" value="Genomic_DNA"/>
</dbReference>
<keyword evidence="4" id="KW-1185">Reference proteome</keyword>
<dbReference type="SUPFAM" id="SSF48239">
    <property type="entry name" value="Terpenoid cyclases/Protein prenyltransferases"/>
    <property type="match status" value="1"/>
</dbReference>
<proteinExistence type="predicted"/>
<protein>
    <recommendedName>
        <fullName evidence="5">Terpene cyclase/mutase family protein</fullName>
    </recommendedName>
</protein>
<comment type="caution">
    <text evidence="3">The sequence shown here is derived from an EMBL/GenBank/DDBJ whole genome shotgun (WGS) entry which is preliminary data.</text>
</comment>
<evidence type="ECO:0008006" key="5">
    <source>
        <dbReference type="Google" id="ProtNLM"/>
    </source>
</evidence>
<keyword evidence="2" id="KW-1133">Transmembrane helix</keyword>
<feature type="compositionally biased region" description="Low complexity" evidence="1">
    <location>
        <begin position="435"/>
        <end position="453"/>
    </location>
</feature>
<reference evidence="3 4" key="1">
    <citation type="journal article" date="2014" name="Int. J. Syst. Evol. Microbiol.">
        <title>Nocardioides zeae sp. nov., isolated from the stem of Zea mays.</title>
        <authorList>
            <person name="Glaeser S.P."/>
            <person name="McInroy J.A."/>
            <person name="Busse H.J."/>
            <person name="Kampfer P."/>
        </authorList>
    </citation>
    <scope>NUCLEOTIDE SEQUENCE [LARGE SCALE GENOMIC DNA]</scope>
    <source>
        <strain evidence="3 4">JCM 30728</strain>
    </source>
</reference>
<keyword evidence="2" id="KW-0812">Transmembrane</keyword>
<dbReference type="RefSeq" id="WP_163770564.1">
    <property type="nucleotide sequence ID" value="NZ_JAAGXA010000001.1"/>
</dbReference>
<dbReference type="InterPro" id="IPR008930">
    <property type="entry name" value="Terpenoid_cyclase/PrenylTrfase"/>
</dbReference>
<dbReference type="AlphaFoldDB" id="A0A6P0HI03"/>
<feature type="compositionally biased region" description="Low complexity" evidence="1">
    <location>
        <begin position="481"/>
        <end position="491"/>
    </location>
</feature>
<sequence length="885" mass="90564">MKTPRHAAAGAALLILIGALVTLVAWPSQAYRSSGEAAVQWLDGELSDDHLYDNPLSPGNPDFGLTIDAALAMYAVGRPDVAEPLTAALDARGYEYWGMSQSYVDFGVNDRVDAGALAKTLVLAEAAGAYSELFDEYYFNERLLINDLKNVVAQPWMVDAGLTRHPGMVHDSMYSEDWSRHDFDVENAFGQSLAIIAFSGTWAIGDIWDGDTTYGEALTDALLRMQCSDGYFLIFPDWQGRTCDELDAAGGASPDGDATAMALSALLAAQDAGVPDLQAPIDRTVAWIEDIQTAGGGWGGGVGTESANTNSTGLILQALAAADGDDTILQRGREFILSAQVTAERNGTSSLRNEIGAIAYNPEEYQQARRSGTLGGRDRWIRASAQATLGLSGTSFRELVTRTVPATGPVRPTDPTGEPTDPGPTGPGTTPPSAAPTTPGAGTTTDPGPAAGQPAPPREATRPGSSSGSGGPGSPRPVTPPAAQAPVTSVADGPRARLAAYLATMLVDGDHVEVVVDGTTYVDYDSTAELVLALVSLGEEPAARDRATAFLLHPASIAAYAHGAPYEAGRAAYAEPLAKLVLVGRLAAGTAGPDAERDARVAALGEELAGLVDGGTVTDVGIQADALDGVTRQAWVSLALRAVDQEARASAVAERMTEARCPDGSSRARLSGDGQCTDDLAATAAAAIVAAAVAPVEVEHLTVTGEDGVQHQVVDDDSFIDGSPGEGSQQDDDAPARALLAAVNRHGVVVTDGGVDRLASARAAAGLVAVGWGAASSGTTLAQMQLPSGGIGADDRQLVGDLATSIAAAPVLSGRSWLQGATAPVHARTPSADALAPAPAGATDGQASAWLTVALPAGFLLLGVGIGAAVVTLRRPTGRASQDAA</sequence>